<protein>
    <submittedName>
        <fullName evidence="1">54S ribosomal protein L24, mitochondrial</fullName>
    </submittedName>
</protein>
<reference evidence="1" key="2">
    <citation type="submission" date="2014-07" db="EMBL/GenBank/DDBJ databases">
        <authorList>
            <person name="Hull J."/>
        </authorList>
    </citation>
    <scope>NUCLEOTIDE SEQUENCE</scope>
</reference>
<feature type="non-terminal residue" evidence="1">
    <location>
        <position position="251"/>
    </location>
</feature>
<reference evidence="1" key="1">
    <citation type="journal article" date="2014" name="PLoS ONE">
        <title>Transcriptome-Based Identification of ABC Transporters in the Western Tarnished Plant Bug Lygus hesperus.</title>
        <authorList>
            <person name="Hull J.J."/>
            <person name="Chaney K."/>
            <person name="Geib S.M."/>
            <person name="Fabrick J.A."/>
            <person name="Brent C.S."/>
            <person name="Walsh D."/>
            <person name="Lavine L.C."/>
        </authorList>
    </citation>
    <scope>NUCLEOTIDE SEQUENCE</scope>
</reference>
<dbReference type="AlphaFoldDB" id="A0A0A9WHJ3"/>
<proteinExistence type="predicted"/>
<keyword evidence="1" id="KW-0689">Ribosomal protein</keyword>
<keyword evidence="1" id="KW-0687">Ribonucleoprotein</keyword>
<evidence type="ECO:0000313" key="1">
    <source>
        <dbReference type="EMBL" id="JAG06876.1"/>
    </source>
</evidence>
<sequence length="251" mass="28352">MEIGEDCFGSSDHFPCLLTVASAEVSLEDDDVARVETKFRWNPDKASDFRSEMDSLFPNTAMFTNDPGDKYEILINAIQSASKKLGMVKSYKPGASGGQRWFDLECKSQRFKVRHSLRKVKRLGYKKSDINSYLNHKVSYKNLLVEKQKTYYDGLKDKIMKVKNSSDFWATIKKFKSKSIRKFKPSVEAVEEHFDALFGFSGDSCDDTPIMHSGTFDSCLDEPIALGELKAALKAVKSNKAPGEDGINYDF</sequence>
<gene>
    <name evidence="1" type="primary">mrpl24</name>
    <name evidence="1" type="ORF">CM83_103030</name>
</gene>
<name>A0A0A9WHJ3_LYGHE</name>
<organism evidence="1">
    <name type="scientific">Lygus hesperus</name>
    <name type="common">Western plant bug</name>
    <dbReference type="NCBI Taxonomy" id="30085"/>
    <lineage>
        <taxon>Eukaryota</taxon>
        <taxon>Metazoa</taxon>
        <taxon>Ecdysozoa</taxon>
        <taxon>Arthropoda</taxon>
        <taxon>Hexapoda</taxon>
        <taxon>Insecta</taxon>
        <taxon>Pterygota</taxon>
        <taxon>Neoptera</taxon>
        <taxon>Paraneoptera</taxon>
        <taxon>Hemiptera</taxon>
        <taxon>Heteroptera</taxon>
        <taxon>Panheteroptera</taxon>
        <taxon>Cimicomorpha</taxon>
        <taxon>Miridae</taxon>
        <taxon>Mirini</taxon>
        <taxon>Lygus</taxon>
    </lineage>
</organism>
<dbReference type="EMBL" id="GBHO01036728">
    <property type="protein sequence ID" value="JAG06876.1"/>
    <property type="molecule type" value="Transcribed_RNA"/>
</dbReference>
<accession>A0A0A9WHJ3</accession>
<dbReference type="GO" id="GO:0005840">
    <property type="term" value="C:ribosome"/>
    <property type="evidence" value="ECO:0007669"/>
    <property type="project" value="UniProtKB-KW"/>
</dbReference>